<feature type="transmembrane region" description="Helical" evidence="4">
    <location>
        <begin position="216"/>
        <end position="239"/>
    </location>
</feature>
<organism evidence="6">
    <name type="scientific">uncultured Eubacteriales bacterium</name>
    <dbReference type="NCBI Taxonomy" id="172733"/>
    <lineage>
        <taxon>Bacteria</taxon>
        <taxon>Bacillati</taxon>
        <taxon>Bacillota</taxon>
        <taxon>Clostridia</taxon>
        <taxon>Eubacteriales</taxon>
        <taxon>environmental samples</taxon>
    </lineage>
</organism>
<dbReference type="SMART" id="SM00421">
    <property type="entry name" value="HTH_LUXR"/>
    <property type="match status" value="1"/>
</dbReference>
<dbReference type="SUPFAM" id="SSF46894">
    <property type="entry name" value="C-terminal effector domain of the bipartite response regulators"/>
    <property type="match status" value="1"/>
</dbReference>
<feature type="transmembrane region" description="Helical" evidence="4">
    <location>
        <begin position="117"/>
        <end position="139"/>
    </location>
</feature>
<keyword evidence="1" id="KW-0805">Transcription regulation</keyword>
<feature type="transmembrane region" description="Helical" evidence="4">
    <location>
        <begin position="303"/>
        <end position="326"/>
    </location>
</feature>
<evidence type="ECO:0000259" key="5">
    <source>
        <dbReference type="PROSITE" id="PS50043"/>
    </source>
</evidence>
<keyword evidence="2" id="KW-0238">DNA-binding</keyword>
<dbReference type="Gene3D" id="1.10.10.10">
    <property type="entry name" value="Winged helix-like DNA-binding domain superfamily/Winged helix DNA-binding domain"/>
    <property type="match status" value="1"/>
</dbReference>
<dbReference type="PANTHER" id="PTHR44688:SF16">
    <property type="entry name" value="DNA-BINDING TRANSCRIPTIONAL ACTIVATOR DEVR_DOSR"/>
    <property type="match status" value="1"/>
</dbReference>
<dbReference type="PROSITE" id="PS50043">
    <property type="entry name" value="HTH_LUXR_2"/>
    <property type="match status" value="1"/>
</dbReference>
<evidence type="ECO:0000256" key="4">
    <source>
        <dbReference type="SAM" id="Phobius"/>
    </source>
</evidence>
<evidence type="ECO:0000256" key="1">
    <source>
        <dbReference type="ARBA" id="ARBA00023015"/>
    </source>
</evidence>
<dbReference type="AlphaFoldDB" id="A0A212JET3"/>
<feature type="domain" description="HTH luxR-type" evidence="5">
    <location>
        <begin position="415"/>
        <end position="480"/>
    </location>
</feature>
<feature type="transmembrane region" description="Helical" evidence="4">
    <location>
        <begin position="276"/>
        <end position="297"/>
    </location>
</feature>
<dbReference type="GO" id="GO:0006355">
    <property type="term" value="P:regulation of DNA-templated transcription"/>
    <property type="evidence" value="ECO:0007669"/>
    <property type="project" value="InterPro"/>
</dbReference>
<feature type="transmembrane region" description="Helical" evidence="4">
    <location>
        <begin position="146"/>
        <end position="165"/>
    </location>
</feature>
<feature type="transmembrane region" description="Helical" evidence="4">
    <location>
        <begin position="251"/>
        <end position="269"/>
    </location>
</feature>
<dbReference type="GO" id="GO:0003677">
    <property type="term" value="F:DNA binding"/>
    <property type="evidence" value="ECO:0007669"/>
    <property type="project" value="UniProtKB-KW"/>
</dbReference>
<dbReference type="Pfam" id="PF00196">
    <property type="entry name" value="GerE"/>
    <property type="match status" value="1"/>
</dbReference>
<keyword evidence="4" id="KW-0812">Transmembrane</keyword>
<evidence type="ECO:0000256" key="3">
    <source>
        <dbReference type="ARBA" id="ARBA00023163"/>
    </source>
</evidence>
<feature type="transmembrane region" description="Helical" evidence="4">
    <location>
        <begin position="63"/>
        <end position="82"/>
    </location>
</feature>
<keyword evidence="3" id="KW-0804">Transcription</keyword>
<feature type="transmembrane region" description="Helical" evidence="4">
    <location>
        <begin position="338"/>
        <end position="357"/>
    </location>
</feature>
<feature type="transmembrane region" description="Helical" evidence="4">
    <location>
        <begin position="94"/>
        <end position="111"/>
    </location>
</feature>
<dbReference type="InterPro" id="IPR016032">
    <property type="entry name" value="Sig_transdc_resp-reg_C-effctor"/>
</dbReference>
<feature type="transmembrane region" description="Helical" evidence="4">
    <location>
        <begin position="32"/>
        <end position="51"/>
    </location>
</feature>
<name>A0A212JET3_9FIRM</name>
<dbReference type="PRINTS" id="PR00038">
    <property type="entry name" value="HTHLUXR"/>
</dbReference>
<keyword evidence="4" id="KW-1133">Transmembrane helix</keyword>
<accession>A0A212JET3</accession>
<dbReference type="InterPro" id="IPR036388">
    <property type="entry name" value="WH-like_DNA-bd_sf"/>
</dbReference>
<reference evidence="6" key="1">
    <citation type="submission" date="2016-04" db="EMBL/GenBank/DDBJ databases">
        <authorList>
            <person name="Evans L.H."/>
            <person name="Alamgir A."/>
            <person name="Owens N."/>
            <person name="Weber N.D."/>
            <person name="Virtaneva K."/>
            <person name="Barbian K."/>
            <person name="Babar A."/>
            <person name="Rosenke K."/>
        </authorList>
    </citation>
    <scope>NUCLEOTIDE SEQUENCE</scope>
    <source>
        <strain evidence="6">86</strain>
    </source>
</reference>
<evidence type="ECO:0000256" key="2">
    <source>
        <dbReference type="ARBA" id="ARBA00023125"/>
    </source>
</evidence>
<proteinExistence type="predicted"/>
<dbReference type="CDD" id="cd06170">
    <property type="entry name" value="LuxR_C_like"/>
    <property type="match status" value="1"/>
</dbReference>
<feature type="transmembrane region" description="Helical" evidence="4">
    <location>
        <begin position="369"/>
        <end position="392"/>
    </location>
</feature>
<evidence type="ECO:0000313" key="6">
    <source>
        <dbReference type="EMBL" id="SBV97920.1"/>
    </source>
</evidence>
<feature type="transmembrane region" description="Helical" evidence="4">
    <location>
        <begin position="177"/>
        <end position="195"/>
    </location>
</feature>
<gene>
    <name evidence="6" type="ORF">KL86CLO1_10975</name>
</gene>
<dbReference type="EMBL" id="FLUN01000001">
    <property type="protein sequence ID" value="SBV97920.1"/>
    <property type="molecule type" value="Genomic_DNA"/>
</dbReference>
<keyword evidence="4" id="KW-0472">Membrane</keyword>
<sequence>MRKMPLSAPKPPPEIDRVVSIKGLQKHNLPHIFIWVIYYAWVVSFATWWTASPLAENGFSMEIRSLLHTIILVSSGLVILIIRKEWFFKTARIGAILVIAGVILFLTAPNAQVQRFYAVIIGTALGMINTSILMPFVFTLNNTEKLYAVVGSNVLICLISLFQEGNAGNYLRRGGDLVLSAVMLAIALGAILLFNKNSLPVALEIAGIDTPMLHSRIYLTLFFNCIFAILCKGVGKGLLNIAASVSEYPLLLWHYLGGLAGCVAYFAVYARFKRSIVWIGDITFGSFAMGLFCNTFAARIPELAVAFAFLLGLGSTAGMINMYYVIGVVGKKFNSMRYLRLSIFFIGICGGVSGVAVGNFIHSKNTFEVSAIASIVSVAVMLLFIMLSAVVMQSQYYDDWAKDSEKTEIDNEQLDMFKKYRLSKREIEVCKLLLQGYTMRQISGILSIAYSTVNTYCTSAYRKLEINSKTELLLLFKDYQMK</sequence>
<dbReference type="InterPro" id="IPR000792">
    <property type="entry name" value="Tscrpt_reg_LuxR_C"/>
</dbReference>
<protein>
    <submittedName>
        <fullName evidence="6">Putative Transcriptional regulator, LuxR family protein</fullName>
    </submittedName>
</protein>
<dbReference type="PANTHER" id="PTHR44688">
    <property type="entry name" value="DNA-BINDING TRANSCRIPTIONAL ACTIVATOR DEVR_DOSR"/>
    <property type="match status" value="1"/>
</dbReference>